<dbReference type="GO" id="GO:0030091">
    <property type="term" value="P:protein repair"/>
    <property type="evidence" value="ECO:0007669"/>
    <property type="project" value="InterPro"/>
</dbReference>
<dbReference type="PROSITE" id="PS51790">
    <property type="entry name" value="MSRB"/>
    <property type="match status" value="1"/>
</dbReference>
<dbReference type="InterPro" id="IPR028427">
    <property type="entry name" value="Met_Sox_Rdtase_MsrB"/>
</dbReference>
<evidence type="ECO:0000256" key="3">
    <source>
        <dbReference type="ARBA" id="ARBA00022833"/>
    </source>
</evidence>
<dbReference type="FunFam" id="2.170.150.20:FF:000009">
    <property type="entry name" value="Peptide-methionine (R)-S-oxide reductase"/>
    <property type="match status" value="1"/>
</dbReference>
<evidence type="ECO:0000313" key="8">
    <source>
        <dbReference type="Proteomes" id="UP000094455"/>
    </source>
</evidence>
<keyword evidence="8" id="KW-1185">Reference proteome</keyword>
<dbReference type="Proteomes" id="UP000094455">
    <property type="component" value="Unassembled WGS sequence"/>
</dbReference>
<evidence type="ECO:0000256" key="5">
    <source>
        <dbReference type="RuleBase" id="RU365044"/>
    </source>
</evidence>
<dbReference type="OrthoDB" id="44061at2759"/>
<keyword evidence="2 5" id="KW-0479">Metal-binding</keyword>
<protein>
    <recommendedName>
        <fullName evidence="5">Peptide-methionine (R)-S-oxide reductase</fullName>
        <ecNumber evidence="5">1.8.4.12</ecNumber>
    </recommendedName>
</protein>
<feature type="domain" description="MsrB" evidence="6">
    <location>
        <begin position="10"/>
        <end position="133"/>
    </location>
</feature>
<comment type="catalytic activity">
    <reaction evidence="5">
        <text>L-methionyl-[protein] + [thioredoxin]-disulfide + H2O = L-methionyl-(R)-S-oxide-[protein] + [thioredoxin]-dithiol</text>
        <dbReference type="Rhea" id="RHEA:24164"/>
        <dbReference type="Rhea" id="RHEA-COMP:10698"/>
        <dbReference type="Rhea" id="RHEA-COMP:10700"/>
        <dbReference type="Rhea" id="RHEA-COMP:12313"/>
        <dbReference type="Rhea" id="RHEA-COMP:12314"/>
        <dbReference type="ChEBI" id="CHEBI:15377"/>
        <dbReference type="ChEBI" id="CHEBI:16044"/>
        <dbReference type="ChEBI" id="CHEBI:29950"/>
        <dbReference type="ChEBI" id="CHEBI:45764"/>
        <dbReference type="ChEBI" id="CHEBI:50058"/>
        <dbReference type="EC" id="1.8.4.12"/>
    </reaction>
</comment>
<dbReference type="RefSeq" id="XP_019016741.1">
    <property type="nucleotide sequence ID" value="XM_019163354.1"/>
</dbReference>
<gene>
    <name evidence="7" type="ORF">PICMEDRAFT_59286</name>
</gene>
<dbReference type="GO" id="GO:0046872">
    <property type="term" value="F:metal ion binding"/>
    <property type="evidence" value="ECO:0007669"/>
    <property type="project" value="UniProtKB-KW"/>
</dbReference>
<keyword evidence="4 5" id="KW-0560">Oxidoreductase</keyword>
<dbReference type="GO" id="GO:0006979">
    <property type="term" value="P:response to oxidative stress"/>
    <property type="evidence" value="ECO:0007669"/>
    <property type="project" value="InterPro"/>
</dbReference>
<dbReference type="PANTHER" id="PTHR46081">
    <property type="entry name" value="PEPTIDE METHIONINE SULFOXIDE REDUCTASE 2"/>
    <property type="match status" value="1"/>
</dbReference>
<keyword evidence="3 5" id="KW-0862">Zinc</keyword>
<dbReference type="InterPro" id="IPR011057">
    <property type="entry name" value="Mss4-like_sf"/>
</dbReference>
<dbReference type="NCBIfam" id="TIGR00357">
    <property type="entry name" value="peptide-methionine (R)-S-oxide reductase MsrB"/>
    <property type="match status" value="1"/>
</dbReference>
<dbReference type="EMBL" id="KV454004">
    <property type="protein sequence ID" value="ODQ45628.1"/>
    <property type="molecule type" value="Genomic_DNA"/>
</dbReference>
<dbReference type="Gene3D" id="2.170.150.20">
    <property type="entry name" value="Peptide methionine sulfoxide reductase"/>
    <property type="match status" value="1"/>
</dbReference>
<organism evidence="7 8">
    <name type="scientific">Pichia membranifaciens NRRL Y-2026</name>
    <dbReference type="NCBI Taxonomy" id="763406"/>
    <lineage>
        <taxon>Eukaryota</taxon>
        <taxon>Fungi</taxon>
        <taxon>Dikarya</taxon>
        <taxon>Ascomycota</taxon>
        <taxon>Saccharomycotina</taxon>
        <taxon>Pichiomycetes</taxon>
        <taxon>Pichiales</taxon>
        <taxon>Pichiaceae</taxon>
        <taxon>Pichia</taxon>
    </lineage>
</organism>
<evidence type="ECO:0000313" key="7">
    <source>
        <dbReference type="EMBL" id="ODQ45628.1"/>
    </source>
</evidence>
<evidence type="ECO:0000256" key="1">
    <source>
        <dbReference type="ARBA" id="ARBA00007174"/>
    </source>
</evidence>
<evidence type="ECO:0000256" key="4">
    <source>
        <dbReference type="ARBA" id="ARBA00023002"/>
    </source>
</evidence>
<dbReference type="GO" id="GO:0033743">
    <property type="term" value="F:peptide-methionine (R)-S-oxide reductase activity"/>
    <property type="evidence" value="ECO:0007669"/>
    <property type="project" value="UniProtKB-EC"/>
</dbReference>
<dbReference type="InterPro" id="IPR002579">
    <property type="entry name" value="Met_Sox_Rdtase_MsrB_dom"/>
</dbReference>
<dbReference type="GeneID" id="30180041"/>
<accession>A0A1E3NJ76</accession>
<reference evidence="7 8" key="1">
    <citation type="journal article" date="2016" name="Proc. Natl. Acad. Sci. U.S.A.">
        <title>Comparative genomics of biotechnologically important yeasts.</title>
        <authorList>
            <person name="Riley R."/>
            <person name="Haridas S."/>
            <person name="Wolfe K.H."/>
            <person name="Lopes M.R."/>
            <person name="Hittinger C.T."/>
            <person name="Goeker M."/>
            <person name="Salamov A.A."/>
            <person name="Wisecaver J.H."/>
            <person name="Long T.M."/>
            <person name="Calvey C.H."/>
            <person name="Aerts A.L."/>
            <person name="Barry K.W."/>
            <person name="Choi C."/>
            <person name="Clum A."/>
            <person name="Coughlan A.Y."/>
            <person name="Deshpande S."/>
            <person name="Douglass A.P."/>
            <person name="Hanson S.J."/>
            <person name="Klenk H.-P."/>
            <person name="LaButti K.M."/>
            <person name="Lapidus A."/>
            <person name="Lindquist E.A."/>
            <person name="Lipzen A.M."/>
            <person name="Meier-Kolthoff J.P."/>
            <person name="Ohm R.A."/>
            <person name="Otillar R.P."/>
            <person name="Pangilinan J.L."/>
            <person name="Peng Y."/>
            <person name="Rokas A."/>
            <person name="Rosa C.A."/>
            <person name="Scheuner C."/>
            <person name="Sibirny A.A."/>
            <person name="Slot J.C."/>
            <person name="Stielow J.B."/>
            <person name="Sun H."/>
            <person name="Kurtzman C.P."/>
            <person name="Blackwell M."/>
            <person name="Grigoriev I.V."/>
            <person name="Jeffries T.W."/>
        </authorList>
    </citation>
    <scope>NUCLEOTIDE SEQUENCE [LARGE SCALE GENOMIC DNA]</scope>
    <source>
        <strain evidence="7 8">NRRL Y-2026</strain>
    </source>
</reference>
<name>A0A1E3NJ76_9ASCO</name>
<proteinExistence type="inferred from homology"/>
<evidence type="ECO:0000259" key="6">
    <source>
        <dbReference type="PROSITE" id="PS51790"/>
    </source>
</evidence>
<dbReference type="SUPFAM" id="SSF51316">
    <property type="entry name" value="Mss4-like"/>
    <property type="match status" value="1"/>
</dbReference>
<sequence>MTDTKLNKDESEWRAILTPAQFAVLREKATERPNTGEYNHFAKEGVYDCAGCGQPLYRSTTKFDSGCGWPAFYEGLPGAIKTETDSSMGRVRTEIMCSNCGGHLGHVFKGEGFKTPTDERHCVNSISLKFKEK</sequence>
<dbReference type="STRING" id="763406.A0A1E3NJ76"/>
<dbReference type="PANTHER" id="PTHR46081:SF8">
    <property type="entry name" value="PEPTIDE METHIONINE SULFOXIDE REDUCTASE 2"/>
    <property type="match status" value="1"/>
</dbReference>
<dbReference type="AlphaFoldDB" id="A0A1E3NJ76"/>
<dbReference type="EC" id="1.8.4.12" evidence="5"/>
<evidence type="ECO:0000256" key="2">
    <source>
        <dbReference type="ARBA" id="ARBA00022723"/>
    </source>
</evidence>
<dbReference type="Pfam" id="PF01641">
    <property type="entry name" value="SelR"/>
    <property type="match status" value="1"/>
</dbReference>
<comment type="similarity">
    <text evidence="1 5">Belongs to the MsrB Met sulfoxide reductase family.</text>
</comment>
<comment type="cofactor">
    <cofactor evidence="5">
        <name>Zn(2+)</name>
        <dbReference type="ChEBI" id="CHEBI:29105"/>
    </cofactor>
    <text evidence="5">Binds 1 zinc ion per subunit.</text>
</comment>